<evidence type="ECO:0000313" key="4">
    <source>
        <dbReference type="Proteomes" id="UP000768471"/>
    </source>
</evidence>
<dbReference type="CDD" id="cd19103">
    <property type="entry name" value="AKR_unchar"/>
    <property type="match status" value="1"/>
</dbReference>
<reference evidence="3 4" key="1">
    <citation type="submission" date="2020-09" db="EMBL/GenBank/DDBJ databases">
        <title>Eikenella S3660 sp. nov., isolated from a throat swab.</title>
        <authorList>
            <person name="Buhl M."/>
        </authorList>
    </citation>
    <scope>NUCLEOTIDE SEQUENCE [LARGE SCALE GENOMIC DNA]</scope>
    <source>
        <strain evidence="3 4">S3360</strain>
    </source>
</reference>
<dbReference type="RefSeq" id="WP_197903337.1">
    <property type="nucleotide sequence ID" value="NZ_JACSGR010000005.1"/>
</dbReference>
<dbReference type="PANTHER" id="PTHR43364">
    <property type="entry name" value="NADH-SPECIFIC METHYLGLYOXAL REDUCTASE-RELATED"/>
    <property type="match status" value="1"/>
</dbReference>
<keyword evidence="4" id="KW-1185">Reference proteome</keyword>
<name>A0ABS0NB34_9NEIS</name>
<dbReference type="SUPFAM" id="SSF51430">
    <property type="entry name" value="NAD(P)-linked oxidoreductase"/>
    <property type="match status" value="1"/>
</dbReference>
<sequence length="314" mass="34080">MKTYPKIALGTWSWGVGTFGGDAVFGQTLTEAQMKEVFDTAMKAGLNLWDTAYAYGLGDSEKELGKFIRQAPKGSVILSTKFTPNLADESQADPFVSMLDGSLERLGVDDIDLYWIHNSLDVERWTPYLIPALKSGKVKAVGVSNHNLEQIKRVVEILAAEGLKLGAVQNHFSLLYRNSIDDGTLAYCRENGIAFFAYMVLEQGALSGRYNAQNPLPVGSRRAEAYNNVLPQLQKLTDTMTEIGKPHNASAAQVAIAWAIAKGTLPLIGATKPHHVTDAAEAAKLVLTAEQVAELERLAQETGVDTRGGWEGQA</sequence>
<dbReference type="Pfam" id="PF00248">
    <property type="entry name" value="Aldo_ket_red"/>
    <property type="match status" value="1"/>
</dbReference>
<accession>A0ABS0NB34</accession>
<evidence type="ECO:0000313" key="3">
    <source>
        <dbReference type="EMBL" id="MBH5329506.1"/>
    </source>
</evidence>
<feature type="domain" description="NADP-dependent oxidoreductase" evidence="2">
    <location>
        <begin position="6"/>
        <end position="298"/>
    </location>
</feature>
<dbReference type="PANTHER" id="PTHR43364:SF4">
    <property type="entry name" value="NAD(P)-LINKED OXIDOREDUCTASE SUPERFAMILY PROTEIN"/>
    <property type="match status" value="1"/>
</dbReference>
<dbReference type="InterPro" id="IPR050523">
    <property type="entry name" value="AKR_Detox_Biosynth"/>
</dbReference>
<organism evidence="3 4">
    <name type="scientific">Eikenella glucosivorans</name>
    <dbReference type="NCBI Taxonomy" id="2766967"/>
    <lineage>
        <taxon>Bacteria</taxon>
        <taxon>Pseudomonadati</taxon>
        <taxon>Pseudomonadota</taxon>
        <taxon>Betaproteobacteria</taxon>
        <taxon>Neisseriales</taxon>
        <taxon>Neisseriaceae</taxon>
        <taxon>Eikenella</taxon>
    </lineage>
</organism>
<dbReference type="InterPro" id="IPR036812">
    <property type="entry name" value="NAD(P)_OxRdtase_dom_sf"/>
</dbReference>
<dbReference type="InterPro" id="IPR023210">
    <property type="entry name" value="NADP_OxRdtase_dom"/>
</dbReference>
<dbReference type="InterPro" id="IPR020471">
    <property type="entry name" value="AKR"/>
</dbReference>
<gene>
    <name evidence="3" type="ORF">H9Q10_07480</name>
</gene>
<keyword evidence="1" id="KW-0560">Oxidoreductase</keyword>
<dbReference type="Gene3D" id="3.20.20.100">
    <property type="entry name" value="NADP-dependent oxidoreductase domain"/>
    <property type="match status" value="1"/>
</dbReference>
<evidence type="ECO:0000256" key="1">
    <source>
        <dbReference type="ARBA" id="ARBA00023002"/>
    </source>
</evidence>
<protein>
    <submittedName>
        <fullName evidence="3">Aldo/keto reductase</fullName>
    </submittedName>
</protein>
<evidence type="ECO:0000259" key="2">
    <source>
        <dbReference type="Pfam" id="PF00248"/>
    </source>
</evidence>
<comment type="caution">
    <text evidence="3">The sequence shown here is derived from an EMBL/GenBank/DDBJ whole genome shotgun (WGS) entry which is preliminary data.</text>
</comment>
<dbReference type="EMBL" id="JACSGR010000005">
    <property type="protein sequence ID" value="MBH5329506.1"/>
    <property type="molecule type" value="Genomic_DNA"/>
</dbReference>
<proteinExistence type="predicted"/>
<dbReference type="Proteomes" id="UP000768471">
    <property type="component" value="Unassembled WGS sequence"/>
</dbReference>
<dbReference type="PRINTS" id="PR00069">
    <property type="entry name" value="ALDKETRDTASE"/>
</dbReference>